<reference evidence="14" key="1">
    <citation type="journal article" date="2020" name="mSystems">
        <title>Genome- and Community-Level Interaction Insights into Carbon Utilization and Element Cycling Functions of Hydrothermarchaeota in Hydrothermal Sediment.</title>
        <authorList>
            <person name="Zhou Z."/>
            <person name="Liu Y."/>
            <person name="Xu W."/>
            <person name="Pan J."/>
            <person name="Luo Z.H."/>
            <person name="Li M."/>
        </authorList>
    </citation>
    <scope>NUCLEOTIDE SEQUENCE [LARGE SCALE GENOMIC DNA]</scope>
    <source>
        <strain evidence="14">HyVt-485</strain>
    </source>
</reference>
<sequence length="433" mass="47205">MSKLKLNLMGSGAVLGLVLGLHGSAFAQSSNNSEAVTRLDEIIVTARKREESLQETPLSISAFTSNMIESAGIKDMTDIAKSTPGFSLDEDFSRASGIRPVIRGQSTILGASGVSTFVDGILLDGSILDYDFNDIERIEVIKGPQSALYGRNTYSGAINIITKSPSDEASGNVKLEAGSYGRVDLSGSMRGPISDVLSGGITGRFYKRGGPWTNLYDGTRVGQQKSGSISGVLYYEPNDDLSVRARVRLSKLDDDQLRNFNTQTSENNIIPDIGGVYNGENRYYRGEIVAHDINVDDARMLGEKGYDRVKSGQASLSINYKINENWTMEFINGITADKSDSKNDVGNTPDSLNPFSVYIGPVFPVFGPYWFHAYVTSGPLLDFALDSEGSSLDYSSELRFNYEGEKFNGLIGGYFYDGRDESKGRRQPPPEFA</sequence>
<accession>A0A7C5LRP7</accession>
<evidence type="ECO:0000256" key="5">
    <source>
        <dbReference type="ARBA" id="ARBA00022692"/>
    </source>
</evidence>
<keyword evidence="12" id="KW-0732">Signal</keyword>
<evidence type="ECO:0000256" key="12">
    <source>
        <dbReference type="SAM" id="SignalP"/>
    </source>
</evidence>
<keyword evidence="9 11" id="KW-0472">Membrane</keyword>
<dbReference type="EMBL" id="DRMJ01000071">
    <property type="protein sequence ID" value="HHL42277.1"/>
    <property type="molecule type" value="Genomic_DNA"/>
</dbReference>
<dbReference type="InterPro" id="IPR036942">
    <property type="entry name" value="Beta-barrel_TonB_sf"/>
</dbReference>
<dbReference type="Proteomes" id="UP000885830">
    <property type="component" value="Unassembled WGS sequence"/>
</dbReference>
<protein>
    <recommendedName>
        <fullName evidence="13">TonB-dependent receptor plug domain-containing protein</fullName>
    </recommendedName>
</protein>
<keyword evidence="2 11" id="KW-0813">Transport</keyword>
<keyword evidence="8" id="KW-0798">TonB box</keyword>
<comment type="subcellular location">
    <subcellularLocation>
        <location evidence="1 11">Cell outer membrane</location>
        <topology evidence="1 11">Multi-pass membrane protein</topology>
    </subcellularLocation>
</comment>
<dbReference type="GO" id="GO:0006826">
    <property type="term" value="P:iron ion transport"/>
    <property type="evidence" value="ECO:0007669"/>
    <property type="project" value="UniProtKB-KW"/>
</dbReference>
<dbReference type="GO" id="GO:0009279">
    <property type="term" value="C:cell outer membrane"/>
    <property type="evidence" value="ECO:0007669"/>
    <property type="project" value="UniProtKB-SubCell"/>
</dbReference>
<dbReference type="PANTHER" id="PTHR32552">
    <property type="entry name" value="FERRICHROME IRON RECEPTOR-RELATED"/>
    <property type="match status" value="1"/>
</dbReference>
<comment type="similarity">
    <text evidence="11">Belongs to the TonB-dependent receptor family.</text>
</comment>
<keyword evidence="6" id="KW-0408">Iron</keyword>
<keyword evidence="7" id="KW-0406">Ion transport</keyword>
<evidence type="ECO:0000256" key="6">
    <source>
        <dbReference type="ARBA" id="ARBA00023004"/>
    </source>
</evidence>
<evidence type="ECO:0000256" key="2">
    <source>
        <dbReference type="ARBA" id="ARBA00022448"/>
    </source>
</evidence>
<name>A0A7C5LRP7_9PROT</name>
<evidence type="ECO:0000256" key="4">
    <source>
        <dbReference type="ARBA" id="ARBA00022496"/>
    </source>
</evidence>
<comment type="caution">
    <text evidence="14">The sequence shown here is derived from an EMBL/GenBank/DDBJ whole genome shotgun (WGS) entry which is preliminary data.</text>
</comment>
<feature type="chain" id="PRO_5028093948" description="TonB-dependent receptor plug domain-containing protein" evidence="12">
    <location>
        <begin position="28"/>
        <end position="433"/>
    </location>
</feature>
<dbReference type="InterPro" id="IPR039426">
    <property type="entry name" value="TonB-dep_rcpt-like"/>
</dbReference>
<dbReference type="SUPFAM" id="SSF56935">
    <property type="entry name" value="Porins"/>
    <property type="match status" value="1"/>
</dbReference>
<evidence type="ECO:0000256" key="11">
    <source>
        <dbReference type="PROSITE-ProRule" id="PRU01360"/>
    </source>
</evidence>
<keyword evidence="4" id="KW-0410">Iron transport</keyword>
<dbReference type="PROSITE" id="PS52016">
    <property type="entry name" value="TONB_DEPENDENT_REC_3"/>
    <property type="match status" value="1"/>
</dbReference>
<evidence type="ECO:0000259" key="13">
    <source>
        <dbReference type="Pfam" id="PF07715"/>
    </source>
</evidence>
<keyword evidence="5 11" id="KW-0812">Transmembrane</keyword>
<evidence type="ECO:0000256" key="9">
    <source>
        <dbReference type="ARBA" id="ARBA00023136"/>
    </source>
</evidence>
<dbReference type="InterPro" id="IPR012910">
    <property type="entry name" value="Plug_dom"/>
</dbReference>
<proteinExistence type="inferred from homology"/>
<feature type="signal peptide" evidence="12">
    <location>
        <begin position="1"/>
        <end position="27"/>
    </location>
</feature>
<dbReference type="Gene3D" id="2.40.170.20">
    <property type="entry name" value="TonB-dependent receptor, beta-barrel domain"/>
    <property type="match status" value="1"/>
</dbReference>
<evidence type="ECO:0000256" key="8">
    <source>
        <dbReference type="ARBA" id="ARBA00023077"/>
    </source>
</evidence>
<evidence type="ECO:0000256" key="10">
    <source>
        <dbReference type="ARBA" id="ARBA00023237"/>
    </source>
</evidence>
<evidence type="ECO:0000313" key="14">
    <source>
        <dbReference type="EMBL" id="HHL42277.1"/>
    </source>
</evidence>
<gene>
    <name evidence="14" type="ORF">ENJ42_01545</name>
</gene>
<organism evidence="14">
    <name type="scientific">Hellea balneolensis</name>
    <dbReference type="NCBI Taxonomy" id="287478"/>
    <lineage>
        <taxon>Bacteria</taxon>
        <taxon>Pseudomonadati</taxon>
        <taxon>Pseudomonadota</taxon>
        <taxon>Alphaproteobacteria</taxon>
        <taxon>Maricaulales</taxon>
        <taxon>Robiginitomaculaceae</taxon>
        <taxon>Hellea</taxon>
    </lineage>
</organism>
<evidence type="ECO:0000256" key="1">
    <source>
        <dbReference type="ARBA" id="ARBA00004571"/>
    </source>
</evidence>
<dbReference type="Pfam" id="PF07715">
    <property type="entry name" value="Plug"/>
    <property type="match status" value="1"/>
</dbReference>
<feature type="domain" description="TonB-dependent receptor plug" evidence="13">
    <location>
        <begin position="53"/>
        <end position="156"/>
    </location>
</feature>
<dbReference type="PANTHER" id="PTHR32552:SF81">
    <property type="entry name" value="TONB-DEPENDENT OUTER MEMBRANE RECEPTOR"/>
    <property type="match status" value="1"/>
</dbReference>
<keyword evidence="10 11" id="KW-0998">Cell outer membrane</keyword>
<evidence type="ECO:0000256" key="7">
    <source>
        <dbReference type="ARBA" id="ARBA00023065"/>
    </source>
</evidence>
<evidence type="ECO:0000256" key="3">
    <source>
        <dbReference type="ARBA" id="ARBA00022452"/>
    </source>
</evidence>
<keyword evidence="3 11" id="KW-1134">Transmembrane beta strand</keyword>
<dbReference type="AlphaFoldDB" id="A0A7C5LRP7"/>
<feature type="non-terminal residue" evidence="14">
    <location>
        <position position="433"/>
    </location>
</feature>